<keyword evidence="5" id="KW-0175">Coiled coil</keyword>
<dbReference type="Proteomes" id="UP001244341">
    <property type="component" value="Chromosome 5b"/>
</dbReference>
<keyword evidence="1" id="KW-0479">Metal-binding</keyword>
<feature type="coiled-coil region" evidence="5">
    <location>
        <begin position="888"/>
        <end position="922"/>
    </location>
</feature>
<feature type="repeat" description="CHCR" evidence="4">
    <location>
        <begin position="679"/>
        <end position="835"/>
    </location>
</feature>
<protein>
    <recommendedName>
        <fullName evidence="7">Pep3/Vps18 beta-propeller domain-containing protein</fullName>
    </recommendedName>
</protein>
<dbReference type="InterPro" id="IPR007810">
    <property type="entry name" value="Pep3/Vps18_beta-prop"/>
</dbReference>
<proteinExistence type="predicted"/>
<evidence type="ECO:0000313" key="8">
    <source>
        <dbReference type="EMBL" id="WIA14239.1"/>
    </source>
</evidence>
<dbReference type="Pfam" id="PF05131">
    <property type="entry name" value="Pep3_Vps18"/>
    <property type="match status" value="2"/>
</dbReference>
<organism evidence="8 9">
    <name type="scientific">Tetradesmus obliquus</name>
    <name type="common">Green alga</name>
    <name type="synonym">Acutodesmus obliquus</name>
    <dbReference type="NCBI Taxonomy" id="3088"/>
    <lineage>
        <taxon>Eukaryota</taxon>
        <taxon>Viridiplantae</taxon>
        <taxon>Chlorophyta</taxon>
        <taxon>core chlorophytes</taxon>
        <taxon>Chlorophyceae</taxon>
        <taxon>CS clade</taxon>
        <taxon>Sphaeropleales</taxon>
        <taxon>Scenedesmaceae</taxon>
        <taxon>Tetradesmus</taxon>
    </lineage>
</organism>
<dbReference type="PROSITE" id="PS50236">
    <property type="entry name" value="CHCR"/>
    <property type="match status" value="1"/>
</dbReference>
<evidence type="ECO:0000256" key="3">
    <source>
        <dbReference type="ARBA" id="ARBA00022833"/>
    </source>
</evidence>
<feature type="region of interest" description="Disordered" evidence="6">
    <location>
        <begin position="158"/>
        <end position="194"/>
    </location>
</feature>
<dbReference type="EMBL" id="CP126212">
    <property type="protein sequence ID" value="WIA14239.1"/>
    <property type="molecule type" value="Genomic_DNA"/>
</dbReference>
<keyword evidence="3" id="KW-0862">Zinc</keyword>
<evidence type="ECO:0000256" key="6">
    <source>
        <dbReference type="SAM" id="MobiDB-lite"/>
    </source>
</evidence>
<accession>A0ABY8TZD9</accession>
<sequence>MDLLDDFDRVRQTFAELSDVGKRLDSTLAEEPPVIQPAAASYDLPSLSVEVTVRQAARGRGQVVAAACAADTLVLATSKGFLLRYQWDEYGNEKVSEVELTKPDNRIKSLYIDPRGAHVLACVKTANNFELLYVHSSWAKPRQLSKLKGLAVTAVGWQKQPSSTEDEQQQQQQQQRPGSGSSRSKGAAAAGEGADEDELLFSTGDIILGSGSGSLQTTCQEARAKREGAASLLLDFKDKRKAMCSIEQEQLPGGRRVVMMATPSALYIAAGGPGLQGLFGRYAAASVLQPLLEVESPSLHSQLRLLRGSLPGALPSRFAWLVGGLLLHGHLLLAEMAGDAAVADGQEYVGDMRQLALAEAGSSPEDEPHALVCSTYHYLLLYGDRLAAINQVSGKVVSEISWGPGSHTPGIVGQPLGLLQDAVSGAVTLWSGESLHEVAVSNEDKDMWRIYLEHQCMWRIYLEHQDYANALKLAAGSAQRDIVYQSMGADAAAAGDFKAAGAHYGRIVGGKPPFEELALLLVEAGDPEALQIFLNTKLQVLGPNDKAQATMVAAWLTELLLDTINRDLLAAAGQHTPAYKAHVAQLRSFLSENAAVLNWGTTTALLEGYGRLGELEGFAAAKGDQEALLEYLMRNKDGATRALGVLRKPSVGPQLVYKFAPELLAAAPQETVDFLIAAGSTLDPRQLLPALVRFGEPDTPAAKREQALRYVSFALDHLRCNDSAVANLAVALLSLDEDEGRLLDFMSRARTPLRKPLFDAKYALRLAKERNRRHACVKLLCELGLYEDAVPLALAVDLGLAKAVANSPEDDDALRRKLWLSIAKHVVQGDAGDGSSAGADGPDQAARIKMAVELLKEAGGLLKIEDILPFFPDFVTIDAFKGAITDSLTRYNRQIEELKGEMDEATEIAEAVRRDLKLLQSRTAVVSSRQVCVACNRCILDPPPNPLKLPCGGAVPPFYLFPTGQAFHVLCAAAEVVQYGGDLRAKEVKLLLQKLSRLEPAASGSTGAAAGQGSDQQQQQQQKAAVAELAAQLEAKVGCEDPWNGELLVRLIDMPFVAENEKDTDSWKI</sequence>
<gene>
    <name evidence="8" type="ORF">OEZ85_002776</name>
</gene>
<dbReference type="PANTHER" id="PTHR23323:SF26">
    <property type="entry name" value="VACUOLAR PROTEIN SORTING-ASSOCIATED PROTEIN 18 HOMOLOG"/>
    <property type="match status" value="1"/>
</dbReference>
<keyword evidence="2" id="KW-0863">Zinc-finger</keyword>
<evidence type="ECO:0000313" key="9">
    <source>
        <dbReference type="Proteomes" id="UP001244341"/>
    </source>
</evidence>
<feature type="compositionally biased region" description="Low complexity" evidence="6">
    <location>
        <begin position="169"/>
        <end position="192"/>
    </location>
</feature>
<evidence type="ECO:0000256" key="1">
    <source>
        <dbReference type="ARBA" id="ARBA00022723"/>
    </source>
</evidence>
<reference evidence="8 9" key="1">
    <citation type="submission" date="2023-05" db="EMBL/GenBank/DDBJ databases">
        <title>A 100% complete, gapless, phased diploid assembly of the Scenedesmus obliquus UTEX 3031 genome.</title>
        <authorList>
            <person name="Biondi T.C."/>
            <person name="Hanschen E.R."/>
            <person name="Kwon T."/>
            <person name="Eng W."/>
            <person name="Kruse C.P.S."/>
            <person name="Koehler S.I."/>
            <person name="Kunde Y."/>
            <person name="Gleasner C.D."/>
            <person name="You Mak K.T."/>
            <person name="Polle J."/>
            <person name="Hovde B.T."/>
            <person name="Starkenburg S.R."/>
        </authorList>
    </citation>
    <scope>NUCLEOTIDE SEQUENCE [LARGE SCALE GENOMIC DNA]</scope>
    <source>
        <strain evidence="8 9">DOE0152z</strain>
    </source>
</reference>
<dbReference type="InterPro" id="IPR000547">
    <property type="entry name" value="Clathrin_H-chain/VPS_repeat"/>
</dbReference>
<evidence type="ECO:0000256" key="5">
    <source>
        <dbReference type="SAM" id="Coils"/>
    </source>
</evidence>
<feature type="domain" description="Pep3/Vps18 beta-propeller" evidence="7">
    <location>
        <begin position="62"/>
        <end position="164"/>
    </location>
</feature>
<feature type="domain" description="Pep3/Vps18 beta-propeller" evidence="7">
    <location>
        <begin position="201"/>
        <end position="440"/>
    </location>
</feature>
<evidence type="ECO:0000256" key="2">
    <source>
        <dbReference type="ARBA" id="ARBA00022771"/>
    </source>
</evidence>
<name>A0ABY8TZD9_TETOB</name>
<dbReference type="PANTHER" id="PTHR23323">
    <property type="entry name" value="VACUOLAR PROTEIN SORTING-ASSOCIATED PROTEIN"/>
    <property type="match status" value="1"/>
</dbReference>
<evidence type="ECO:0000259" key="7">
    <source>
        <dbReference type="Pfam" id="PF05131"/>
    </source>
</evidence>
<evidence type="ECO:0000256" key="4">
    <source>
        <dbReference type="PROSITE-ProRule" id="PRU01006"/>
    </source>
</evidence>
<keyword evidence="9" id="KW-1185">Reference proteome</keyword>